<gene>
    <name evidence="2" type="ORF">DLD77_03710</name>
</gene>
<organism evidence="2 3">
    <name type="scientific">Chitinophaga alhagiae</name>
    <dbReference type="NCBI Taxonomy" id="2203219"/>
    <lineage>
        <taxon>Bacteria</taxon>
        <taxon>Pseudomonadati</taxon>
        <taxon>Bacteroidota</taxon>
        <taxon>Chitinophagia</taxon>
        <taxon>Chitinophagales</taxon>
        <taxon>Chitinophagaceae</taxon>
        <taxon>Chitinophaga</taxon>
    </lineage>
</organism>
<evidence type="ECO:0000256" key="1">
    <source>
        <dbReference type="SAM" id="SignalP"/>
    </source>
</evidence>
<dbReference type="SUPFAM" id="SSF101898">
    <property type="entry name" value="NHL repeat"/>
    <property type="match status" value="1"/>
</dbReference>
<dbReference type="InterPro" id="IPR015915">
    <property type="entry name" value="Kelch-typ_b-propeller"/>
</dbReference>
<reference evidence="2 3" key="1">
    <citation type="submission" date="2018-05" db="EMBL/GenBank/DDBJ databases">
        <title>Chitinophaga sp. nov., isolated from rhizosphere soil of Alhagi.</title>
        <authorList>
            <person name="Liu Y."/>
        </authorList>
    </citation>
    <scope>NUCLEOTIDE SEQUENCE [LARGE SCALE GENOMIC DNA]</scope>
    <source>
        <strain evidence="2 3">T22</strain>
    </source>
</reference>
<feature type="chain" id="PRO_5047086270" evidence="1">
    <location>
        <begin position="20"/>
        <end position="395"/>
    </location>
</feature>
<protein>
    <submittedName>
        <fullName evidence="2">Uncharacterized protein</fullName>
    </submittedName>
</protein>
<name>A0ABM6WAK6_9BACT</name>
<dbReference type="RefSeq" id="WP_119076759.1">
    <property type="nucleotide sequence ID" value="NZ_CP029600.1"/>
</dbReference>
<feature type="signal peptide" evidence="1">
    <location>
        <begin position="1"/>
        <end position="19"/>
    </location>
</feature>
<proteinExistence type="predicted"/>
<evidence type="ECO:0000313" key="3">
    <source>
        <dbReference type="Proteomes" id="UP000246099"/>
    </source>
</evidence>
<sequence length="395" mass="42977">MKQFISITALLLCTAQAFAQYTFFEPKESFAIEVSLDNTTLKRLPVYRNAVSALAVSGDHILGGTSAGEGLSPFIFVASLSRRELTHMLDLGKAIPGQRSVAAGFCKGGSVFYAGTIANNEAGGHIMRITLGSNGQPVVKDLGIPVPKEGIFSLTANDAGTMLYGISYPKGIFFSYDVARGKVTTFNNLVPSDKDLRQLTHEYAMEPEEFLGKALVTDQQGRVYGSLPVNKLFRFDPQTQQFTILDNYLPEVWGRRTLGQVEAWARAADGKLYGGNRGDGQLFELDPATLKMKNLGKPVMMNRLRALSFARDGKLYGIGGGQPGYAHLFSYNTTEGFRDYGNPQFTLVAPGLEQGIAWRGFQIGSMAASADGKYVVMGEDEALSQLLIFAVEENK</sequence>
<dbReference type="Proteomes" id="UP000246099">
    <property type="component" value="Chromosome"/>
</dbReference>
<accession>A0ABM6WAK6</accession>
<dbReference type="EMBL" id="CP029600">
    <property type="protein sequence ID" value="AWO00864.1"/>
    <property type="molecule type" value="Genomic_DNA"/>
</dbReference>
<keyword evidence="1" id="KW-0732">Signal</keyword>
<dbReference type="Gene3D" id="2.120.10.80">
    <property type="entry name" value="Kelch-type beta propeller"/>
    <property type="match status" value="1"/>
</dbReference>
<evidence type="ECO:0000313" key="2">
    <source>
        <dbReference type="EMBL" id="AWO00864.1"/>
    </source>
</evidence>
<keyword evidence="3" id="KW-1185">Reference proteome</keyword>